<gene>
    <name evidence="1" type="ORF">BU25DRAFT_5441</name>
</gene>
<name>A0ACB6SJ46_9PLEO</name>
<organism evidence="1 2">
    <name type="scientific">Macroventuria anomochaeta</name>
    <dbReference type="NCBI Taxonomy" id="301207"/>
    <lineage>
        <taxon>Eukaryota</taxon>
        <taxon>Fungi</taxon>
        <taxon>Dikarya</taxon>
        <taxon>Ascomycota</taxon>
        <taxon>Pezizomycotina</taxon>
        <taxon>Dothideomycetes</taxon>
        <taxon>Pleosporomycetidae</taxon>
        <taxon>Pleosporales</taxon>
        <taxon>Pleosporineae</taxon>
        <taxon>Didymellaceae</taxon>
        <taxon>Macroventuria</taxon>
    </lineage>
</organism>
<dbReference type="Proteomes" id="UP000799754">
    <property type="component" value="Unassembled WGS sequence"/>
</dbReference>
<reference evidence="1" key="1">
    <citation type="journal article" date="2020" name="Stud. Mycol.">
        <title>101 Dothideomycetes genomes: a test case for predicting lifestyles and emergence of pathogens.</title>
        <authorList>
            <person name="Haridas S."/>
            <person name="Albert R."/>
            <person name="Binder M."/>
            <person name="Bloem J."/>
            <person name="Labutti K."/>
            <person name="Salamov A."/>
            <person name="Andreopoulos B."/>
            <person name="Baker S."/>
            <person name="Barry K."/>
            <person name="Bills G."/>
            <person name="Bluhm B."/>
            <person name="Cannon C."/>
            <person name="Castanera R."/>
            <person name="Culley D."/>
            <person name="Daum C."/>
            <person name="Ezra D."/>
            <person name="Gonzalez J."/>
            <person name="Henrissat B."/>
            <person name="Kuo A."/>
            <person name="Liang C."/>
            <person name="Lipzen A."/>
            <person name="Lutzoni F."/>
            <person name="Magnuson J."/>
            <person name="Mondo S."/>
            <person name="Nolan M."/>
            <person name="Ohm R."/>
            <person name="Pangilinan J."/>
            <person name="Park H.-J."/>
            <person name="Ramirez L."/>
            <person name="Alfaro M."/>
            <person name="Sun H."/>
            <person name="Tritt A."/>
            <person name="Yoshinaga Y."/>
            <person name="Zwiers L.-H."/>
            <person name="Turgeon B."/>
            <person name="Goodwin S."/>
            <person name="Spatafora J."/>
            <person name="Crous P."/>
            <person name="Grigoriev I."/>
        </authorList>
    </citation>
    <scope>NUCLEOTIDE SEQUENCE</scope>
    <source>
        <strain evidence="1">CBS 525.71</strain>
    </source>
</reference>
<proteinExistence type="predicted"/>
<evidence type="ECO:0000313" key="1">
    <source>
        <dbReference type="EMBL" id="KAF2633429.1"/>
    </source>
</evidence>
<protein>
    <submittedName>
        <fullName evidence="1">Uncharacterized protein</fullName>
    </submittedName>
</protein>
<keyword evidence="2" id="KW-1185">Reference proteome</keyword>
<dbReference type="EMBL" id="MU006701">
    <property type="protein sequence ID" value="KAF2633429.1"/>
    <property type="molecule type" value="Genomic_DNA"/>
</dbReference>
<accession>A0ACB6SJ46</accession>
<evidence type="ECO:0000313" key="2">
    <source>
        <dbReference type="Proteomes" id="UP000799754"/>
    </source>
</evidence>
<sequence>MQQAKDFALALLQRHYPESEDYLVEPAALGPYSAKGIINFILKESNESGSDPDTPPPKKQKRSARKINTHYSFDAPWHHIEPENMAAFVVRKGVPEVHEGVETVTYRTHTCLVIILDDLSTFQRWSRANMNHRGDVLSDLLGVAGGVEKGHGMLVFGARLEVYDFDAKDGNMPIKPYQNQGWRIDMRTTSLAAADEVLRGFAGQEVVYKDAL</sequence>
<comment type="caution">
    <text evidence="1">The sequence shown here is derived from an EMBL/GenBank/DDBJ whole genome shotgun (WGS) entry which is preliminary data.</text>
</comment>